<keyword evidence="2" id="KW-1185">Reference proteome</keyword>
<organism evidence="1 2">
    <name type="scientific">Eumeta variegata</name>
    <name type="common">Bagworm moth</name>
    <name type="synonym">Eumeta japonica</name>
    <dbReference type="NCBI Taxonomy" id="151549"/>
    <lineage>
        <taxon>Eukaryota</taxon>
        <taxon>Metazoa</taxon>
        <taxon>Ecdysozoa</taxon>
        <taxon>Arthropoda</taxon>
        <taxon>Hexapoda</taxon>
        <taxon>Insecta</taxon>
        <taxon>Pterygota</taxon>
        <taxon>Neoptera</taxon>
        <taxon>Endopterygota</taxon>
        <taxon>Lepidoptera</taxon>
        <taxon>Glossata</taxon>
        <taxon>Ditrysia</taxon>
        <taxon>Tineoidea</taxon>
        <taxon>Psychidae</taxon>
        <taxon>Oiketicinae</taxon>
        <taxon>Eumeta</taxon>
    </lineage>
</organism>
<accession>A0A4C1U3K1</accession>
<reference evidence="1 2" key="1">
    <citation type="journal article" date="2019" name="Commun. Biol.">
        <title>The bagworm genome reveals a unique fibroin gene that provides high tensile strength.</title>
        <authorList>
            <person name="Kono N."/>
            <person name="Nakamura H."/>
            <person name="Ohtoshi R."/>
            <person name="Tomita M."/>
            <person name="Numata K."/>
            <person name="Arakawa K."/>
        </authorList>
    </citation>
    <scope>NUCLEOTIDE SEQUENCE [LARGE SCALE GENOMIC DNA]</scope>
</reference>
<dbReference type="AlphaFoldDB" id="A0A4C1U3K1"/>
<proteinExistence type="predicted"/>
<sequence>MTSHGVDCGRCPQIGDDCREQRPRTSDWADEGLVPNVVMVAHPPLLLDSGMLKHRHESITNNPKQTCGYKKFMFVVDPTQFDWGLKTDRVTCVPLSRIPECRAPSVYEGVVPGSVHRATTVKLRAFVPCVHFSLLHRLHAEPAPGFCADGALPQDHASHNQSLFSYFVCFYTHKQFDIDYVRTTAFVDQQSLGTKMLECRRGFLVRASRTHPVRPGARTAHNGFFPSFPFARGETQKKEEASNLAWDKQSSNGPYWSIEVSRNQPKWRASEVSLSG</sequence>
<evidence type="ECO:0000313" key="1">
    <source>
        <dbReference type="EMBL" id="GBP20881.1"/>
    </source>
</evidence>
<evidence type="ECO:0000313" key="2">
    <source>
        <dbReference type="Proteomes" id="UP000299102"/>
    </source>
</evidence>
<protein>
    <submittedName>
        <fullName evidence="1">Uncharacterized protein</fullName>
    </submittedName>
</protein>
<gene>
    <name evidence="1" type="ORF">EVAR_80700_1</name>
</gene>
<name>A0A4C1U3K1_EUMVA</name>
<comment type="caution">
    <text evidence="1">The sequence shown here is derived from an EMBL/GenBank/DDBJ whole genome shotgun (WGS) entry which is preliminary data.</text>
</comment>
<dbReference type="Proteomes" id="UP000299102">
    <property type="component" value="Unassembled WGS sequence"/>
</dbReference>
<dbReference type="EMBL" id="BGZK01000123">
    <property type="protein sequence ID" value="GBP20881.1"/>
    <property type="molecule type" value="Genomic_DNA"/>
</dbReference>